<dbReference type="Gene3D" id="1.10.10.60">
    <property type="entry name" value="Homeodomain-like"/>
    <property type="match status" value="1"/>
</dbReference>
<evidence type="ECO:0000256" key="1">
    <source>
        <dbReference type="ARBA" id="ARBA00022741"/>
    </source>
</evidence>
<dbReference type="OrthoDB" id="9803970at2"/>
<gene>
    <name evidence="8" type="ORF">SAMN02745218_00354</name>
</gene>
<dbReference type="GO" id="GO:0006355">
    <property type="term" value="P:regulation of DNA-templated transcription"/>
    <property type="evidence" value="ECO:0007669"/>
    <property type="project" value="InterPro"/>
</dbReference>
<evidence type="ECO:0000256" key="5">
    <source>
        <dbReference type="ARBA" id="ARBA00023163"/>
    </source>
</evidence>
<dbReference type="Pfam" id="PF25601">
    <property type="entry name" value="AAA_lid_14"/>
    <property type="match status" value="1"/>
</dbReference>
<keyword evidence="1" id="KW-0547">Nucleotide-binding</keyword>
<dbReference type="InterPro" id="IPR027417">
    <property type="entry name" value="P-loop_NTPase"/>
</dbReference>
<dbReference type="InterPro" id="IPR002078">
    <property type="entry name" value="Sigma_54_int"/>
</dbReference>
<dbReference type="InterPro" id="IPR025662">
    <property type="entry name" value="Sigma_54_int_dom_ATP-bd_1"/>
</dbReference>
<evidence type="ECO:0000256" key="3">
    <source>
        <dbReference type="ARBA" id="ARBA00023015"/>
    </source>
</evidence>
<dbReference type="InterPro" id="IPR003593">
    <property type="entry name" value="AAA+_ATPase"/>
</dbReference>
<dbReference type="SMART" id="SM00091">
    <property type="entry name" value="PAS"/>
    <property type="match status" value="1"/>
</dbReference>
<dbReference type="PANTHER" id="PTHR32071:SF57">
    <property type="entry name" value="C4-DICARBOXYLATE TRANSPORT TRANSCRIPTIONAL REGULATORY PROTEIN DCTD"/>
    <property type="match status" value="1"/>
</dbReference>
<organism evidence="8 9">
    <name type="scientific">Desulfofundulus australicus DSM 11792</name>
    <dbReference type="NCBI Taxonomy" id="1121425"/>
    <lineage>
        <taxon>Bacteria</taxon>
        <taxon>Bacillati</taxon>
        <taxon>Bacillota</taxon>
        <taxon>Clostridia</taxon>
        <taxon>Eubacteriales</taxon>
        <taxon>Peptococcaceae</taxon>
        <taxon>Desulfofundulus</taxon>
    </lineage>
</organism>
<evidence type="ECO:0000313" key="9">
    <source>
        <dbReference type="Proteomes" id="UP000184196"/>
    </source>
</evidence>
<keyword evidence="3" id="KW-0805">Transcription regulation</keyword>
<dbReference type="Gene3D" id="3.30.450.20">
    <property type="entry name" value="PAS domain"/>
    <property type="match status" value="1"/>
</dbReference>
<proteinExistence type="predicted"/>
<dbReference type="InterPro" id="IPR009057">
    <property type="entry name" value="Homeodomain-like_sf"/>
</dbReference>
<feature type="domain" description="Sigma-54 factor interaction" evidence="6">
    <location>
        <begin position="257"/>
        <end position="486"/>
    </location>
</feature>
<evidence type="ECO:0000256" key="2">
    <source>
        <dbReference type="ARBA" id="ARBA00022840"/>
    </source>
</evidence>
<name>A0A1M4TYQ0_9FIRM</name>
<dbReference type="SUPFAM" id="SSF46689">
    <property type="entry name" value="Homeodomain-like"/>
    <property type="match status" value="1"/>
</dbReference>
<dbReference type="Pfam" id="PF00158">
    <property type="entry name" value="Sigma54_activat"/>
    <property type="match status" value="1"/>
</dbReference>
<dbReference type="FunFam" id="3.40.50.300:FF:000006">
    <property type="entry name" value="DNA-binding transcriptional regulator NtrC"/>
    <property type="match status" value="1"/>
</dbReference>
<accession>A0A1M4TYQ0</accession>
<dbReference type="InterPro" id="IPR000014">
    <property type="entry name" value="PAS"/>
</dbReference>
<dbReference type="InterPro" id="IPR035965">
    <property type="entry name" value="PAS-like_dom_sf"/>
</dbReference>
<dbReference type="PROSITE" id="PS00676">
    <property type="entry name" value="SIGMA54_INTERACT_2"/>
    <property type="match status" value="1"/>
</dbReference>
<dbReference type="PANTHER" id="PTHR32071">
    <property type="entry name" value="TRANSCRIPTIONAL REGULATORY PROTEIN"/>
    <property type="match status" value="1"/>
</dbReference>
<keyword evidence="5" id="KW-0804">Transcription</keyword>
<protein>
    <submittedName>
        <fullName evidence="8">PAS domain S-box-containing protein</fullName>
    </submittedName>
</protein>
<dbReference type="InterPro" id="IPR025944">
    <property type="entry name" value="Sigma_54_int_dom_CS"/>
</dbReference>
<dbReference type="PROSITE" id="PS00688">
    <property type="entry name" value="SIGMA54_INTERACT_3"/>
    <property type="match status" value="1"/>
</dbReference>
<keyword evidence="4" id="KW-0238">DNA-binding</keyword>
<dbReference type="InterPro" id="IPR013767">
    <property type="entry name" value="PAS_fold"/>
</dbReference>
<dbReference type="SUPFAM" id="SSF52540">
    <property type="entry name" value="P-loop containing nucleoside triphosphate hydrolases"/>
    <property type="match status" value="1"/>
</dbReference>
<dbReference type="SUPFAM" id="SSF51735">
    <property type="entry name" value="NAD(P)-binding Rossmann-fold domains"/>
    <property type="match status" value="1"/>
</dbReference>
<dbReference type="Gene3D" id="3.40.50.300">
    <property type="entry name" value="P-loop containing nucleotide triphosphate hydrolases"/>
    <property type="match status" value="1"/>
</dbReference>
<dbReference type="GO" id="GO:0005524">
    <property type="term" value="F:ATP binding"/>
    <property type="evidence" value="ECO:0007669"/>
    <property type="project" value="UniProtKB-KW"/>
</dbReference>
<dbReference type="RefSeq" id="WP_073162741.1">
    <property type="nucleotide sequence ID" value="NZ_FQUW01000006.1"/>
</dbReference>
<dbReference type="PROSITE" id="PS50045">
    <property type="entry name" value="SIGMA54_INTERACT_4"/>
    <property type="match status" value="1"/>
</dbReference>
<evidence type="ECO:0000259" key="7">
    <source>
        <dbReference type="PROSITE" id="PS50112"/>
    </source>
</evidence>
<evidence type="ECO:0000313" key="8">
    <source>
        <dbReference type="EMBL" id="SHE49641.1"/>
    </source>
</evidence>
<dbReference type="InterPro" id="IPR036291">
    <property type="entry name" value="NAD(P)-bd_dom_sf"/>
</dbReference>
<dbReference type="CDD" id="cd00130">
    <property type="entry name" value="PAS"/>
    <property type="match status" value="1"/>
</dbReference>
<dbReference type="PROSITE" id="PS50112">
    <property type="entry name" value="PAS"/>
    <property type="match status" value="1"/>
</dbReference>
<sequence>MPRLSVAIIGGNEDGYSIYRMLKAVKDVQILGVADPDLSSPGIKAAAADGVFTTADYGELLRLPGIDVLIEATGDPEVQLHLHRVKPRGMSIMEARALDLMLAVLKEKEKLLEARRVQGELAAILDSVQEAIEVADSRGVIKYVNPAFTRITGISEKERIGQNIFEASPDGALATVLRTGRSVVGHRTKVGGSNAEVISNAAPIFVDGKMEGAVVVFQHFTDVMNLMEQLRQSTSIIENLSDKFGQVTTSKYTFADILGNSAELRRCIQVAERAARTNSTVLLLGESGTGKELFAHAIHHASPRRDKPFIKVNCAAIPDSLLESEFFGYAKGAFTGAVKSKIGKFELAHGGTIFLDEIGDMNLNLQGKLLRVLQEMEFERVGGTQTIKVDVRVIAATNRNLRELIRQGKFREDLYYRLNVVEITIPPLRVRKEDLPILINHLIIKLNRKLGKKVKGLSRDAEEILYSYDWPGNIRELENVFERIMVTVDEEIFTKKHFIQHINQFKACPEKDIELIPIDQMEQLLIKKAIAKYGTSVEGKRRAAQALNISLATLYNKLKKSRIEDFTN</sequence>
<evidence type="ECO:0000256" key="4">
    <source>
        <dbReference type="ARBA" id="ARBA00023125"/>
    </source>
</evidence>
<dbReference type="Gene3D" id="1.10.8.60">
    <property type="match status" value="1"/>
</dbReference>
<keyword evidence="9" id="KW-1185">Reference proteome</keyword>
<dbReference type="InterPro" id="IPR058031">
    <property type="entry name" value="AAA_lid_NorR"/>
</dbReference>
<keyword evidence="2" id="KW-0067">ATP-binding</keyword>
<dbReference type="SMART" id="SM00382">
    <property type="entry name" value="AAA"/>
    <property type="match status" value="1"/>
</dbReference>
<evidence type="ECO:0000259" key="6">
    <source>
        <dbReference type="PROSITE" id="PS50045"/>
    </source>
</evidence>
<reference evidence="9" key="1">
    <citation type="submission" date="2016-11" db="EMBL/GenBank/DDBJ databases">
        <authorList>
            <person name="Varghese N."/>
            <person name="Submissions S."/>
        </authorList>
    </citation>
    <scope>NUCLEOTIDE SEQUENCE [LARGE SCALE GENOMIC DNA]</scope>
    <source>
        <strain evidence="9">DSM 11792</strain>
    </source>
</reference>
<dbReference type="AlphaFoldDB" id="A0A1M4TYQ0"/>
<feature type="domain" description="PAS" evidence="7">
    <location>
        <begin position="117"/>
        <end position="165"/>
    </location>
</feature>
<dbReference type="Pfam" id="PF00989">
    <property type="entry name" value="PAS"/>
    <property type="match status" value="1"/>
</dbReference>
<dbReference type="Proteomes" id="UP000184196">
    <property type="component" value="Unassembled WGS sequence"/>
</dbReference>
<dbReference type="NCBIfam" id="TIGR00229">
    <property type="entry name" value="sensory_box"/>
    <property type="match status" value="1"/>
</dbReference>
<dbReference type="InterPro" id="IPR025943">
    <property type="entry name" value="Sigma_54_int_dom_ATP-bd_2"/>
</dbReference>
<dbReference type="CDD" id="cd00009">
    <property type="entry name" value="AAA"/>
    <property type="match status" value="1"/>
</dbReference>
<dbReference type="PROSITE" id="PS00675">
    <property type="entry name" value="SIGMA54_INTERACT_1"/>
    <property type="match status" value="1"/>
</dbReference>
<dbReference type="SUPFAM" id="SSF55785">
    <property type="entry name" value="PYP-like sensor domain (PAS domain)"/>
    <property type="match status" value="1"/>
</dbReference>
<dbReference type="EMBL" id="FQUW01000006">
    <property type="protein sequence ID" value="SHE49641.1"/>
    <property type="molecule type" value="Genomic_DNA"/>
</dbReference>
<dbReference type="GO" id="GO:0003677">
    <property type="term" value="F:DNA binding"/>
    <property type="evidence" value="ECO:0007669"/>
    <property type="project" value="UniProtKB-KW"/>
</dbReference>